<evidence type="ECO:0000313" key="3">
    <source>
        <dbReference type="Proteomes" id="UP001212421"/>
    </source>
</evidence>
<reference evidence="2 3" key="1">
    <citation type="submission" date="2021-05" db="EMBL/GenBank/DDBJ databases">
        <authorList>
            <person name="Kumar R."/>
            <person name="Kumar A."/>
            <person name="Mukhia S."/>
        </authorList>
    </citation>
    <scope>NUCLEOTIDE SEQUENCE [LARGE SCALE GENOMIC DNA]</scope>
    <source>
        <strain evidence="2 3">ERMR7:08</strain>
    </source>
</reference>
<name>A0ABY7N9X5_9MICO</name>
<dbReference type="EMBL" id="CP075584">
    <property type="protein sequence ID" value="WBM79275.1"/>
    <property type="molecule type" value="Genomic_DNA"/>
</dbReference>
<evidence type="ECO:0000313" key="2">
    <source>
        <dbReference type="EMBL" id="WBM79275.1"/>
    </source>
</evidence>
<keyword evidence="3" id="KW-1185">Reference proteome</keyword>
<proteinExistence type="predicted"/>
<organism evidence="2 3">
    <name type="scientific">Cryobacterium breve</name>
    <dbReference type="NCBI Taxonomy" id="1259258"/>
    <lineage>
        <taxon>Bacteria</taxon>
        <taxon>Bacillati</taxon>
        <taxon>Actinomycetota</taxon>
        <taxon>Actinomycetes</taxon>
        <taxon>Micrococcales</taxon>
        <taxon>Microbacteriaceae</taxon>
        <taxon>Cryobacterium</taxon>
    </lineage>
</organism>
<sequence length="149" mass="16287">MSAADRVIVSTLDGQLFVEVWLVEDDEFNRAKEFFEAALSDGRFEEQAASVLMSEWSVQATNTGGANLSTMRETSGGTGTDAQMEWTLWPLSGPLVDITIRNRGEVVWSVLAFAPATNKHKQPISAESLGSLRPMPDSPWPSGTQEQVI</sequence>
<gene>
    <name evidence="2" type="ORF">KIV56_12565</name>
</gene>
<evidence type="ECO:0000256" key="1">
    <source>
        <dbReference type="SAM" id="MobiDB-lite"/>
    </source>
</evidence>
<protein>
    <submittedName>
        <fullName evidence="2">Uncharacterized protein</fullName>
    </submittedName>
</protein>
<dbReference type="Proteomes" id="UP001212421">
    <property type="component" value="Chromosome"/>
</dbReference>
<feature type="region of interest" description="Disordered" evidence="1">
    <location>
        <begin position="123"/>
        <end position="149"/>
    </location>
</feature>
<accession>A0ABY7N9X5</accession>
<dbReference type="RefSeq" id="WP_281533801.1">
    <property type="nucleotide sequence ID" value="NZ_CP075584.1"/>
</dbReference>